<organism evidence="4 5">
    <name type="scientific">[Clostridium] citroniae WAL-19142</name>
    <dbReference type="NCBI Taxonomy" id="742734"/>
    <lineage>
        <taxon>Bacteria</taxon>
        <taxon>Bacillati</taxon>
        <taxon>Bacillota</taxon>
        <taxon>Clostridia</taxon>
        <taxon>Lachnospirales</taxon>
        <taxon>Lachnospiraceae</taxon>
        <taxon>Enterocloster</taxon>
    </lineage>
</organism>
<keyword evidence="2" id="KW-0378">Hydrolase</keyword>
<dbReference type="OrthoDB" id="9780884at2"/>
<dbReference type="GeneID" id="93161581"/>
<dbReference type="EMBL" id="ADLK01000029">
    <property type="protein sequence ID" value="KMW16556.1"/>
    <property type="molecule type" value="Genomic_DNA"/>
</dbReference>
<dbReference type="Proteomes" id="UP000037392">
    <property type="component" value="Unassembled WGS sequence"/>
</dbReference>
<dbReference type="AlphaFoldDB" id="A0A0J9BWM9"/>
<dbReference type="RefSeq" id="WP_007863586.1">
    <property type="nucleotide sequence ID" value="NZ_KQ235881.1"/>
</dbReference>
<dbReference type="GO" id="GO:0046872">
    <property type="term" value="F:metal ion binding"/>
    <property type="evidence" value="ECO:0007669"/>
    <property type="project" value="UniProtKB-KW"/>
</dbReference>
<evidence type="ECO:0000256" key="1">
    <source>
        <dbReference type="ARBA" id="ARBA00022723"/>
    </source>
</evidence>
<dbReference type="PANTHER" id="PTHR31302:SF31">
    <property type="entry name" value="PHOSPHODIESTERASE YAEI"/>
    <property type="match status" value="1"/>
</dbReference>
<name>A0A0J9BWM9_9FIRM</name>
<dbReference type="PANTHER" id="PTHR31302">
    <property type="entry name" value="TRANSMEMBRANE PROTEIN WITH METALLOPHOSPHOESTERASE DOMAIN-RELATED"/>
    <property type="match status" value="1"/>
</dbReference>
<comment type="caution">
    <text evidence="4">The sequence shown here is derived from an EMBL/GenBank/DDBJ whole genome shotgun (WGS) entry which is preliminary data.</text>
</comment>
<dbReference type="InterPro" id="IPR004843">
    <property type="entry name" value="Calcineurin-like_PHP"/>
</dbReference>
<dbReference type="GO" id="GO:0008758">
    <property type="term" value="F:UDP-2,3-diacylglucosamine hydrolase activity"/>
    <property type="evidence" value="ECO:0007669"/>
    <property type="project" value="TreeGrafter"/>
</dbReference>
<gene>
    <name evidence="4" type="ORF">HMPREF9470_04056</name>
</gene>
<protein>
    <recommendedName>
        <fullName evidence="3">Calcineurin-like phosphoesterase domain-containing protein</fullName>
    </recommendedName>
</protein>
<dbReference type="GO" id="GO:0016020">
    <property type="term" value="C:membrane"/>
    <property type="evidence" value="ECO:0007669"/>
    <property type="project" value="GOC"/>
</dbReference>
<dbReference type="GO" id="GO:0009245">
    <property type="term" value="P:lipid A biosynthetic process"/>
    <property type="evidence" value="ECO:0007669"/>
    <property type="project" value="TreeGrafter"/>
</dbReference>
<evidence type="ECO:0000256" key="2">
    <source>
        <dbReference type="ARBA" id="ARBA00022801"/>
    </source>
</evidence>
<evidence type="ECO:0000313" key="4">
    <source>
        <dbReference type="EMBL" id="KMW16556.1"/>
    </source>
</evidence>
<dbReference type="InterPro" id="IPR029052">
    <property type="entry name" value="Metallo-depent_PP-like"/>
</dbReference>
<evidence type="ECO:0000313" key="5">
    <source>
        <dbReference type="Proteomes" id="UP000037392"/>
    </source>
</evidence>
<dbReference type="Pfam" id="PF00149">
    <property type="entry name" value="Metallophos"/>
    <property type="match status" value="1"/>
</dbReference>
<feature type="domain" description="Calcineurin-like phosphoesterase" evidence="3">
    <location>
        <begin position="32"/>
        <end position="204"/>
    </location>
</feature>
<dbReference type="PATRIC" id="fig|742734.4.peg.4344"/>
<reference evidence="4 5" key="1">
    <citation type="submission" date="2011-04" db="EMBL/GenBank/DDBJ databases">
        <title>The Genome Sequence of Clostridium citroniae WAL-19142.</title>
        <authorList>
            <consortium name="The Broad Institute Genome Sequencing Platform"/>
            <person name="Earl A."/>
            <person name="Ward D."/>
            <person name="Feldgarden M."/>
            <person name="Gevers D."/>
            <person name="Warren Y.A."/>
            <person name="Tyrrell K.L."/>
            <person name="Citron D.M."/>
            <person name="Goldstein E.J."/>
            <person name="Daigneault M."/>
            <person name="Allen-Vercoe E."/>
            <person name="Young S.K."/>
            <person name="Zeng Q."/>
            <person name="Gargeya S."/>
            <person name="Fitzgerald M."/>
            <person name="Haas B."/>
            <person name="Abouelleil A."/>
            <person name="Alvarado L."/>
            <person name="Arachchi H.M."/>
            <person name="Berlin A."/>
            <person name="Brown A."/>
            <person name="Chapman S.B."/>
            <person name="Chen Z."/>
            <person name="Dunbar C."/>
            <person name="Freedman E."/>
            <person name="Gearin G."/>
            <person name="Gellesch M."/>
            <person name="Goldberg J."/>
            <person name="Griggs A."/>
            <person name="Gujja S."/>
            <person name="Heilman E.R."/>
            <person name="Heiman D."/>
            <person name="Howarth C."/>
            <person name="Larson L."/>
            <person name="Lui A."/>
            <person name="MacDonald P.J."/>
            <person name="Mehta T."/>
            <person name="Montmayeur A."/>
            <person name="Murphy C."/>
            <person name="Neiman D."/>
            <person name="Pearson M."/>
            <person name="Priest M."/>
            <person name="Roberts A."/>
            <person name="Saif S."/>
            <person name="Shea T."/>
            <person name="Shenoy N."/>
            <person name="Sisk P."/>
            <person name="Stolte C."/>
            <person name="Sykes S."/>
            <person name="White J."/>
            <person name="Yandava C."/>
            <person name="Wortman J."/>
            <person name="Nusbaum C."/>
            <person name="Birren B."/>
        </authorList>
    </citation>
    <scope>NUCLEOTIDE SEQUENCE [LARGE SCALE GENOMIC DNA]</scope>
    <source>
        <strain evidence="4 5">WAL-19142</strain>
    </source>
</reference>
<proteinExistence type="predicted"/>
<keyword evidence="1" id="KW-0479">Metal-binding</keyword>
<sequence>MKKRTRITNPFYCGLTVRSYTEHTHKITRPLRAALITDLHSTTYGPCQEILLEAIRRQCPDLILMAGDIADHKVPIDGTLLLLEGLKAGYPCFYVSGNHEQWTGEMPALCKMFTEHGVTVLSGTTARLTLGNQALLIGGVDDPHAYTNSHHAVRLDRRWKEQFWHCCSHTDDHIYSILLSHRPELTKYYRDSGFDLVVSGHAHGGQVRIPGLVNGLLAPHQGFFPPFAGGQYQLGSTSMIVSRGLCLNHIPRIYNPPELVIIDIRPQPIFQSPST</sequence>
<dbReference type="SUPFAM" id="SSF56300">
    <property type="entry name" value="Metallo-dependent phosphatases"/>
    <property type="match status" value="1"/>
</dbReference>
<accession>A0A0J9BWM9</accession>
<dbReference type="Gene3D" id="3.60.21.10">
    <property type="match status" value="1"/>
</dbReference>
<evidence type="ECO:0000259" key="3">
    <source>
        <dbReference type="Pfam" id="PF00149"/>
    </source>
</evidence>
<dbReference type="InterPro" id="IPR051158">
    <property type="entry name" value="Metallophosphoesterase_sf"/>
</dbReference>